<keyword evidence="1" id="KW-0472">Membrane</keyword>
<sequence>MGALLTRYDSFLSSEKSLQRCTALSYKIMGRRNQRNRSWGTCSSKCIQISYVFMIACIARIAYLKQQYNETLSTSSYFKMTAAPFLVPSVLYSMGKILLWLLKLLEAREDKQLKKLDDVKKKLIQDLKDSTKFEKTMALLKKYDPAYAAEVFPSPASRHRHRSVDGSGIVNTSLTPGCTNVASTLLVAAIDSVGKFATKVIGDNPTLIEELRRAQAAALHLQQENDVLRQQLQMLCSRHNEPFSVFSSKEEIERSSAPASSYKTLELISYRALEQEACNAAQSAESRCGDEINFDENCKQGEMVDGIGLDNEELRSPVKDLSNIMALSPSQDRSRKAFKC</sequence>
<dbReference type="OrthoDB" id="535283at2759"/>
<dbReference type="EMBL" id="BEGY01000026">
    <property type="protein sequence ID" value="GAX77734.1"/>
    <property type="molecule type" value="Genomic_DNA"/>
</dbReference>
<comment type="caution">
    <text evidence="2">The sequence shown here is derived from an EMBL/GenBank/DDBJ whole genome shotgun (WGS) entry which is preliminary data.</text>
</comment>
<evidence type="ECO:0000256" key="1">
    <source>
        <dbReference type="SAM" id="Phobius"/>
    </source>
</evidence>
<keyword evidence="1" id="KW-0812">Transmembrane</keyword>
<name>A0A250X3S8_9CHLO</name>
<dbReference type="AlphaFoldDB" id="A0A250X3S8"/>
<evidence type="ECO:0000313" key="3">
    <source>
        <dbReference type="Proteomes" id="UP000232323"/>
    </source>
</evidence>
<organism evidence="2 3">
    <name type="scientific">Chlamydomonas eustigma</name>
    <dbReference type="NCBI Taxonomy" id="1157962"/>
    <lineage>
        <taxon>Eukaryota</taxon>
        <taxon>Viridiplantae</taxon>
        <taxon>Chlorophyta</taxon>
        <taxon>core chlorophytes</taxon>
        <taxon>Chlorophyceae</taxon>
        <taxon>CS clade</taxon>
        <taxon>Chlamydomonadales</taxon>
        <taxon>Chlamydomonadaceae</taxon>
        <taxon>Chlamydomonas</taxon>
    </lineage>
</organism>
<keyword evidence="3" id="KW-1185">Reference proteome</keyword>
<evidence type="ECO:0000313" key="2">
    <source>
        <dbReference type="EMBL" id="GAX77734.1"/>
    </source>
</evidence>
<dbReference type="Proteomes" id="UP000232323">
    <property type="component" value="Unassembled WGS sequence"/>
</dbReference>
<feature type="transmembrane region" description="Helical" evidence="1">
    <location>
        <begin position="39"/>
        <end position="63"/>
    </location>
</feature>
<accession>A0A250X3S8</accession>
<feature type="transmembrane region" description="Helical" evidence="1">
    <location>
        <begin position="83"/>
        <end position="105"/>
    </location>
</feature>
<dbReference type="STRING" id="1157962.A0A250X3S8"/>
<keyword evidence="1" id="KW-1133">Transmembrane helix</keyword>
<gene>
    <name evidence="2" type="ORF">CEUSTIGMA_g5177.t1</name>
</gene>
<reference evidence="2 3" key="1">
    <citation type="submission" date="2017-08" db="EMBL/GenBank/DDBJ databases">
        <title>Acidophilic green algal genome provides insights into adaptation to an acidic environment.</title>
        <authorList>
            <person name="Hirooka S."/>
            <person name="Hirose Y."/>
            <person name="Kanesaki Y."/>
            <person name="Higuchi S."/>
            <person name="Fujiwara T."/>
            <person name="Onuma R."/>
            <person name="Era A."/>
            <person name="Ohbayashi R."/>
            <person name="Uzuka A."/>
            <person name="Nozaki H."/>
            <person name="Yoshikawa H."/>
            <person name="Miyagishima S.Y."/>
        </authorList>
    </citation>
    <scope>NUCLEOTIDE SEQUENCE [LARGE SCALE GENOMIC DNA]</scope>
    <source>
        <strain evidence="2 3">NIES-2499</strain>
    </source>
</reference>
<protein>
    <submittedName>
        <fullName evidence="2">Uncharacterized protein</fullName>
    </submittedName>
</protein>
<proteinExistence type="predicted"/>